<dbReference type="EMBL" id="MN740057">
    <property type="protein sequence ID" value="QHT86022.1"/>
    <property type="molecule type" value="Genomic_DNA"/>
</dbReference>
<evidence type="ECO:0000313" key="1">
    <source>
        <dbReference type="EMBL" id="QHT86022.1"/>
    </source>
</evidence>
<name>A0A6C0HZS7_9ZZZZ</name>
<proteinExistence type="predicted"/>
<sequence>MSNRISLSNNSGLTVSLMGATGESGDRSYPVVYDATTQKITYNSAKTFVIDHPDDSDKLLVHACLEGPEAGVFYRGKASIENNEKITLVLPKYVEKLAKNLTVYLTQIYKEETKNQHIVLKTTEVEKNRFTVYGENCDFFWVVYGERNSIEVEPMKSSVEIEGTGPYRWIK</sequence>
<reference evidence="1" key="1">
    <citation type="journal article" date="2020" name="Nature">
        <title>Giant virus diversity and host interactions through global metagenomics.</title>
        <authorList>
            <person name="Schulz F."/>
            <person name="Roux S."/>
            <person name="Paez-Espino D."/>
            <person name="Jungbluth S."/>
            <person name="Walsh D.A."/>
            <person name="Denef V.J."/>
            <person name="McMahon K.D."/>
            <person name="Konstantinidis K.T."/>
            <person name="Eloe-Fadrosh E.A."/>
            <person name="Kyrpides N.C."/>
            <person name="Woyke T."/>
        </authorList>
    </citation>
    <scope>NUCLEOTIDE SEQUENCE</scope>
    <source>
        <strain evidence="1">GVMAG-M-3300023184-184</strain>
    </source>
</reference>
<protein>
    <submittedName>
        <fullName evidence="1">Uncharacterized protein</fullName>
    </submittedName>
</protein>
<organism evidence="1">
    <name type="scientific">viral metagenome</name>
    <dbReference type="NCBI Taxonomy" id="1070528"/>
    <lineage>
        <taxon>unclassified sequences</taxon>
        <taxon>metagenomes</taxon>
        <taxon>organismal metagenomes</taxon>
    </lineage>
</organism>
<dbReference type="AlphaFoldDB" id="A0A6C0HZS7"/>
<accession>A0A6C0HZS7</accession>